<comment type="caution">
    <text evidence="3">The sequence shown here is derived from an EMBL/GenBank/DDBJ whole genome shotgun (WGS) entry which is preliminary data.</text>
</comment>
<feature type="transmembrane region" description="Helical" evidence="2">
    <location>
        <begin position="401"/>
        <end position="420"/>
    </location>
</feature>
<evidence type="ECO:0000256" key="1">
    <source>
        <dbReference type="PROSITE-ProRule" id="PRU00339"/>
    </source>
</evidence>
<evidence type="ECO:0008006" key="5">
    <source>
        <dbReference type="Google" id="ProtNLM"/>
    </source>
</evidence>
<accession>A0ABW6A3U5</accession>
<dbReference type="EMBL" id="JBHUOZ010000001">
    <property type="protein sequence ID" value="MFD2918578.1"/>
    <property type="molecule type" value="Genomic_DNA"/>
</dbReference>
<dbReference type="SUPFAM" id="SSF48452">
    <property type="entry name" value="TPR-like"/>
    <property type="match status" value="1"/>
</dbReference>
<protein>
    <recommendedName>
        <fullName evidence="5">HTH luxR-type domain-containing protein</fullName>
    </recommendedName>
</protein>
<keyword evidence="1" id="KW-0802">TPR repeat</keyword>
<dbReference type="InterPro" id="IPR019734">
    <property type="entry name" value="TPR_rpt"/>
</dbReference>
<evidence type="ECO:0000256" key="2">
    <source>
        <dbReference type="SAM" id="Phobius"/>
    </source>
</evidence>
<dbReference type="Gene3D" id="1.25.40.10">
    <property type="entry name" value="Tetratricopeptide repeat domain"/>
    <property type="match status" value="1"/>
</dbReference>
<dbReference type="Pfam" id="PF13181">
    <property type="entry name" value="TPR_8"/>
    <property type="match status" value="1"/>
</dbReference>
<keyword evidence="2" id="KW-0472">Membrane</keyword>
<dbReference type="SUPFAM" id="SSF46894">
    <property type="entry name" value="C-terminal effector domain of the bipartite response regulators"/>
    <property type="match status" value="1"/>
</dbReference>
<keyword evidence="2" id="KW-1133">Transmembrane helix</keyword>
<evidence type="ECO:0000313" key="3">
    <source>
        <dbReference type="EMBL" id="MFD2918578.1"/>
    </source>
</evidence>
<dbReference type="Proteomes" id="UP001597511">
    <property type="component" value="Unassembled WGS sequence"/>
</dbReference>
<gene>
    <name evidence="3" type="ORF">ACFS6H_02580</name>
</gene>
<dbReference type="PROSITE" id="PS50005">
    <property type="entry name" value="TPR"/>
    <property type="match status" value="1"/>
</dbReference>
<reference evidence="4" key="1">
    <citation type="journal article" date="2019" name="Int. J. Syst. Evol. Microbiol.">
        <title>The Global Catalogue of Microorganisms (GCM) 10K type strain sequencing project: providing services to taxonomists for standard genome sequencing and annotation.</title>
        <authorList>
            <consortium name="The Broad Institute Genomics Platform"/>
            <consortium name="The Broad Institute Genome Sequencing Center for Infectious Disease"/>
            <person name="Wu L."/>
            <person name="Ma J."/>
        </authorList>
    </citation>
    <scope>NUCLEOTIDE SEQUENCE [LARGE SCALE GENOMIC DNA]</scope>
    <source>
        <strain evidence="4">KCTC 23299</strain>
    </source>
</reference>
<proteinExistence type="predicted"/>
<feature type="repeat" description="TPR" evidence="1">
    <location>
        <begin position="168"/>
        <end position="201"/>
    </location>
</feature>
<organism evidence="3 4">
    <name type="scientific">Terrimonas rubra</name>
    <dbReference type="NCBI Taxonomy" id="1035890"/>
    <lineage>
        <taxon>Bacteria</taxon>
        <taxon>Pseudomonadati</taxon>
        <taxon>Bacteroidota</taxon>
        <taxon>Chitinophagia</taxon>
        <taxon>Chitinophagales</taxon>
        <taxon>Chitinophagaceae</taxon>
        <taxon>Terrimonas</taxon>
    </lineage>
</organism>
<dbReference type="RefSeq" id="WP_386094915.1">
    <property type="nucleotide sequence ID" value="NZ_JBHUOZ010000001.1"/>
</dbReference>
<dbReference type="InterPro" id="IPR011990">
    <property type="entry name" value="TPR-like_helical_dom_sf"/>
</dbReference>
<keyword evidence="2" id="KW-0812">Transmembrane</keyword>
<evidence type="ECO:0000313" key="4">
    <source>
        <dbReference type="Proteomes" id="UP001597511"/>
    </source>
</evidence>
<keyword evidence="4" id="KW-1185">Reference proteome</keyword>
<dbReference type="InterPro" id="IPR016032">
    <property type="entry name" value="Sig_transdc_resp-reg_C-effctor"/>
</dbReference>
<name>A0ABW6A3U5_9BACT</name>
<sequence>MLRNPPVKWYTPALCLLFIIMTSRLSAQYDFFLHKTYPEKVAIIDTFYARVIWLSDTAKSLAEMQALIDFGKKHKDRELELEGELMRAYYYTSRRFPGVTEDACMERLKTIAAKGRKEGYLHIEARALRVMAEFSWRWMGNYEQAFDYYLQLNDRIATSTPQEFPNMAEYYYLIGEPYFFFKDYAKTIQFMHKALTIPETAFNWKARWSAYNTLGLCYQRLQQLDSSDFYFHKALNSGFITPQAIQYTIAQGNIAQNYYTKGQYTEAMPLVKADFDNAVLHKDYPLAGNAALLLANIAIKTKNSQAAQQWLQAANININLCERPYEIKPSYYRTTSNWHTLNNDPILAKLYLDSSIIAKDSVDKVLNAVFLARAEQKAYRQKLQAEQEKLSLLNKVKNTQLFTAIVIIFFVLIIAGLIYYTQKKKRLAHQLVTDALLHTKEQELENARLKLQNFTNIISEKNSLIATLTSQEANSQIIEQLQQTAILTEKDWLQFKQAFEKVYPKYIQTVSAMIPGITPSEIRLMVLSKLKLSRVEMANTLGISPQSIKVTWHRLRKKISSDEDIQLEEFANSI</sequence>